<dbReference type="EMBL" id="CAJGYO010000002">
    <property type="protein sequence ID" value="CAD6210662.1"/>
    <property type="molecule type" value="Genomic_DNA"/>
</dbReference>
<sequence length="202" mass="21426">MEGHGLPHEVAPPMPEPTTTPALSLHIALEPATYITLEPTASTADARAFLSVARPTDVRDFLATASLRVLPGRRARPRRGRACLQRPRGRHQPAQAEKLRSGWIPLAVDVALAGEAAALGGGRGWMRPAPLLPATNTIGELFRLRVVTEGKGGGCVTNRLGRLGLSKPSEELAGSFLFLQSICHALVIAASIGSGKYNVSFE</sequence>
<protein>
    <submittedName>
        <fullName evidence="1">Uncharacterized protein</fullName>
    </submittedName>
</protein>
<reference evidence="1" key="1">
    <citation type="submission" date="2020-10" db="EMBL/GenBank/DDBJ databases">
        <authorList>
            <person name="Han B."/>
            <person name="Lu T."/>
            <person name="Zhao Q."/>
            <person name="Huang X."/>
            <person name="Zhao Y."/>
        </authorList>
    </citation>
    <scope>NUCLEOTIDE SEQUENCE</scope>
</reference>
<name>A0A811MQ81_9POAL</name>
<dbReference type="AlphaFoldDB" id="A0A811MQ81"/>
<accession>A0A811MQ81</accession>
<gene>
    <name evidence="1" type="ORF">NCGR_LOCUS6718</name>
</gene>
<keyword evidence="2" id="KW-1185">Reference proteome</keyword>
<comment type="caution">
    <text evidence="1">The sequence shown here is derived from an EMBL/GenBank/DDBJ whole genome shotgun (WGS) entry which is preliminary data.</text>
</comment>
<evidence type="ECO:0000313" key="2">
    <source>
        <dbReference type="Proteomes" id="UP000604825"/>
    </source>
</evidence>
<evidence type="ECO:0000313" key="1">
    <source>
        <dbReference type="EMBL" id="CAD6210662.1"/>
    </source>
</evidence>
<proteinExistence type="predicted"/>
<dbReference type="Proteomes" id="UP000604825">
    <property type="component" value="Unassembled WGS sequence"/>
</dbReference>
<organism evidence="1 2">
    <name type="scientific">Miscanthus lutarioriparius</name>
    <dbReference type="NCBI Taxonomy" id="422564"/>
    <lineage>
        <taxon>Eukaryota</taxon>
        <taxon>Viridiplantae</taxon>
        <taxon>Streptophyta</taxon>
        <taxon>Embryophyta</taxon>
        <taxon>Tracheophyta</taxon>
        <taxon>Spermatophyta</taxon>
        <taxon>Magnoliopsida</taxon>
        <taxon>Liliopsida</taxon>
        <taxon>Poales</taxon>
        <taxon>Poaceae</taxon>
        <taxon>PACMAD clade</taxon>
        <taxon>Panicoideae</taxon>
        <taxon>Andropogonodae</taxon>
        <taxon>Andropogoneae</taxon>
        <taxon>Saccharinae</taxon>
        <taxon>Miscanthus</taxon>
    </lineage>
</organism>